<reference evidence="2 3" key="1">
    <citation type="submission" date="2018-06" db="EMBL/GenBank/DDBJ databases">
        <title>Streptacidiphilus pinicola sp. nov., isolated from pine grove soil.</title>
        <authorList>
            <person name="Roh S.G."/>
            <person name="Park S."/>
            <person name="Kim M.-K."/>
            <person name="Yun B.-R."/>
            <person name="Park J."/>
            <person name="Kim M.J."/>
            <person name="Kim Y.S."/>
            <person name="Kim S.B."/>
        </authorList>
    </citation>
    <scope>NUCLEOTIDE SEQUENCE [LARGE SCALE GENOMIC DNA]</scope>
    <source>
        <strain evidence="2 3">MMS16-CNU450</strain>
    </source>
</reference>
<name>A0A2X0IA91_9ACTN</name>
<comment type="caution">
    <text evidence="2">The sequence shown here is derived from an EMBL/GenBank/DDBJ whole genome shotgun (WGS) entry which is preliminary data.</text>
</comment>
<proteinExistence type="predicted"/>
<accession>A0A2X0IA91</accession>
<evidence type="ECO:0000313" key="3">
    <source>
        <dbReference type="Proteomes" id="UP000248889"/>
    </source>
</evidence>
<evidence type="ECO:0000313" key="2">
    <source>
        <dbReference type="EMBL" id="RAG81427.1"/>
    </source>
</evidence>
<evidence type="ECO:0008006" key="4">
    <source>
        <dbReference type="Google" id="ProtNLM"/>
    </source>
</evidence>
<dbReference type="AlphaFoldDB" id="A0A2X0IA91"/>
<organism evidence="2 3">
    <name type="scientific">Streptacidiphilus pinicola</name>
    <dbReference type="NCBI Taxonomy" id="2219663"/>
    <lineage>
        <taxon>Bacteria</taxon>
        <taxon>Bacillati</taxon>
        <taxon>Actinomycetota</taxon>
        <taxon>Actinomycetes</taxon>
        <taxon>Kitasatosporales</taxon>
        <taxon>Streptomycetaceae</taxon>
        <taxon>Streptacidiphilus</taxon>
    </lineage>
</organism>
<gene>
    <name evidence="2" type="ORF">DN069_32815</name>
</gene>
<feature type="non-terminal residue" evidence="2">
    <location>
        <position position="1"/>
    </location>
</feature>
<dbReference type="InterPro" id="IPR027417">
    <property type="entry name" value="P-loop_NTPase"/>
</dbReference>
<keyword evidence="3" id="KW-1185">Reference proteome</keyword>
<dbReference type="Proteomes" id="UP000248889">
    <property type="component" value="Unassembled WGS sequence"/>
</dbReference>
<sequence>AADGSGVLLISSDPEELIEGSDRVVVLKEGSVVGELTGEQVTEDGLLAALSHHPDPPRATADAPEPTPSDDQEGTAP</sequence>
<dbReference type="Gene3D" id="3.40.50.300">
    <property type="entry name" value="P-loop containing nucleotide triphosphate hydrolases"/>
    <property type="match status" value="1"/>
</dbReference>
<feature type="region of interest" description="Disordered" evidence="1">
    <location>
        <begin position="48"/>
        <end position="77"/>
    </location>
</feature>
<dbReference type="EMBL" id="QKYN01000160">
    <property type="protein sequence ID" value="RAG81427.1"/>
    <property type="molecule type" value="Genomic_DNA"/>
</dbReference>
<feature type="compositionally biased region" description="Acidic residues" evidence="1">
    <location>
        <begin position="68"/>
        <end position="77"/>
    </location>
</feature>
<evidence type="ECO:0000256" key="1">
    <source>
        <dbReference type="SAM" id="MobiDB-lite"/>
    </source>
</evidence>
<protein>
    <recommendedName>
        <fullName evidence="4">Sugar ABC transporter ATP-binding protein</fullName>
    </recommendedName>
</protein>